<evidence type="ECO:0000313" key="6">
    <source>
        <dbReference type="EMBL" id="NMP22755.1"/>
    </source>
</evidence>
<dbReference type="Gene3D" id="3.40.50.2300">
    <property type="match status" value="2"/>
</dbReference>
<dbReference type="PANTHER" id="PTHR30146:SF95">
    <property type="entry name" value="RIBOSE OPERON REPRESSOR"/>
    <property type="match status" value="1"/>
</dbReference>
<gene>
    <name evidence="6" type="ORF">HIJ39_10375</name>
</gene>
<name>A0A7Y0L5C7_9FIRM</name>
<dbReference type="SUPFAM" id="SSF46785">
    <property type="entry name" value="Winged helix' DNA-binding domain"/>
    <property type="match status" value="1"/>
</dbReference>
<dbReference type="InterPro" id="IPR036388">
    <property type="entry name" value="WH-like_DNA-bd_sf"/>
</dbReference>
<evidence type="ECO:0000259" key="5">
    <source>
        <dbReference type="PROSITE" id="PS50949"/>
    </source>
</evidence>
<dbReference type="SUPFAM" id="SSF53822">
    <property type="entry name" value="Periplasmic binding protein-like I"/>
    <property type="match status" value="1"/>
</dbReference>
<dbReference type="PRINTS" id="PR00035">
    <property type="entry name" value="HTHGNTR"/>
</dbReference>
<dbReference type="RefSeq" id="WP_169099381.1">
    <property type="nucleotide sequence ID" value="NZ_JABBVZ010000030.1"/>
</dbReference>
<dbReference type="SMART" id="SM00345">
    <property type="entry name" value="HTH_GNTR"/>
    <property type="match status" value="1"/>
</dbReference>
<dbReference type="CDD" id="cd06267">
    <property type="entry name" value="PBP1_LacI_sugar_binding-like"/>
    <property type="match status" value="1"/>
</dbReference>
<evidence type="ECO:0000256" key="2">
    <source>
        <dbReference type="ARBA" id="ARBA00023015"/>
    </source>
</evidence>
<dbReference type="AlphaFoldDB" id="A0A7Y0L5C7"/>
<dbReference type="EMBL" id="JABBVZ010000030">
    <property type="protein sequence ID" value="NMP22755.1"/>
    <property type="molecule type" value="Genomic_DNA"/>
</dbReference>
<dbReference type="InterPro" id="IPR036390">
    <property type="entry name" value="WH_DNA-bd_sf"/>
</dbReference>
<dbReference type="Gene3D" id="1.10.10.10">
    <property type="entry name" value="Winged helix-like DNA-binding domain superfamily/Winged helix DNA-binding domain"/>
    <property type="match status" value="1"/>
</dbReference>
<dbReference type="InterPro" id="IPR000524">
    <property type="entry name" value="Tscrpt_reg_HTH_GntR"/>
</dbReference>
<dbReference type="Pfam" id="PF13377">
    <property type="entry name" value="Peripla_BP_3"/>
    <property type="match status" value="1"/>
</dbReference>
<evidence type="ECO:0000313" key="7">
    <source>
        <dbReference type="Proteomes" id="UP000533476"/>
    </source>
</evidence>
<reference evidence="6 7" key="1">
    <citation type="submission" date="2020-04" db="EMBL/GenBank/DDBJ databases">
        <authorList>
            <person name="Zhang R."/>
            <person name="Schippers A."/>
        </authorList>
    </citation>
    <scope>NUCLEOTIDE SEQUENCE [LARGE SCALE GENOMIC DNA]</scope>
    <source>
        <strain evidence="6 7">DSM 109850</strain>
    </source>
</reference>
<dbReference type="PROSITE" id="PS50949">
    <property type="entry name" value="HTH_GNTR"/>
    <property type="match status" value="1"/>
</dbReference>
<keyword evidence="3" id="KW-0238">DNA-binding</keyword>
<proteinExistence type="predicted"/>
<evidence type="ECO:0000256" key="3">
    <source>
        <dbReference type="ARBA" id="ARBA00023125"/>
    </source>
</evidence>
<dbReference type="Pfam" id="PF00392">
    <property type="entry name" value="GntR"/>
    <property type="match status" value="1"/>
</dbReference>
<keyword evidence="7" id="KW-1185">Reference proteome</keyword>
<feature type="domain" description="HTH gntR-type" evidence="5">
    <location>
        <begin position="5"/>
        <end position="73"/>
    </location>
</feature>
<dbReference type="Proteomes" id="UP000533476">
    <property type="component" value="Unassembled WGS sequence"/>
</dbReference>
<organism evidence="6 7">
    <name type="scientific">Sulfobacillus harzensis</name>
    <dbReference type="NCBI Taxonomy" id="2729629"/>
    <lineage>
        <taxon>Bacteria</taxon>
        <taxon>Bacillati</taxon>
        <taxon>Bacillota</taxon>
        <taxon>Clostridia</taxon>
        <taxon>Eubacteriales</taxon>
        <taxon>Clostridiales Family XVII. Incertae Sedis</taxon>
        <taxon>Sulfobacillus</taxon>
    </lineage>
</organism>
<dbReference type="CDD" id="cd07377">
    <property type="entry name" value="WHTH_GntR"/>
    <property type="match status" value="1"/>
</dbReference>
<sequence length="368" mass="40211">MVAKQRMYRTIYEDMKKYIIQGAWPKGSQVPPEHVLMAKYHVSRVTTSHALKLLTDEGLITRHPGTGSFVAGAAPESSEKSIALADPVSIPAVGFVLPSLDQSFGPPMLSPLESTLQEQGLTLALACSHGSQEQEEEAISRLWALGVKGIIVLPVNGQFYNREILRLHLAQFPLVLVDKSLPGVAVPCVSTDNRLAAAELTRHLLELGHKKIVFYSPDPFQTSTLRDRFLGYQDALEAYHIAEVSLFQPIQGSSKAEAVQRVTEYLQDHPDVTGVFAADDELADHWVAALQALGKQLGKDVSLVTFDAYLTDNTPTLTTMVQDQARIIQEAFKILASQWDDTSESITSVSVPATLSVGGSTGTNRNEY</sequence>
<evidence type="ECO:0000256" key="4">
    <source>
        <dbReference type="ARBA" id="ARBA00023163"/>
    </source>
</evidence>
<protein>
    <submittedName>
        <fullName evidence="6">Substrate-binding domain-containing protein</fullName>
    </submittedName>
</protein>
<comment type="caution">
    <text evidence="6">The sequence shown here is derived from an EMBL/GenBank/DDBJ whole genome shotgun (WGS) entry which is preliminary data.</text>
</comment>
<keyword evidence="1" id="KW-0678">Repressor</keyword>
<keyword evidence="2" id="KW-0805">Transcription regulation</keyword>
<dbReference type="InterPro" id="IPR028082">
    <property type="entry name" value="Peripla_BP_I"/>
</dbReference>
<keyword evidence="4" id="KW-0804">Transcription</keyword>
<dbReference type="InterPro" id="IPR046335">
    <property type="entry name" value="LacI/GalR-like_sensor"/>
</dbReference>
<dbReference type="GO" id="GO:0000976">
    <property type="term" value="F:transcription cis-regulatory region binding"/>
    <property type="evidence" value="ECO:0007669"/>
    <property type="project" value="TreeGrafter"/>
</dbReference>
<dbReference type="GO" id="GO:0003700">
    <property type="term" value="F:DNA-binding transcription factor activity"/>
    <property type="evidence" value="ECO:0007669"/>
    <property type="project" value="InterPro"/>
</dbReference>
<dbReference type="PANTHER" id="PTHR30146">
    <property type="entry name" value="LACI-RELATED TRANSCRIPTIONAL REPRESSOR"/>
    <property type="match status" value="1"/>
</dbReference>
<evidence type="ECO:0000256" key="1">
    <source>
        <dbReference type="ARBA" id="ARBA00022491"/>
    </source>
</evidence>
<accession>A0A7Y0L5C7</accession>